<dbReference type="Proteomes" id="UP000887013">
    <property type="component" value="Unassembled WGS sequence"/>
</dbReference>
<proteinExistence type="predicted"/>
<comment type="caution">
    <text evidence="1">The sequence shown here is derived from an EMBL/GenBank/DDBJ whole genome shotgun (WGS) entry which is preliminary data.</text>
</comment>
<gene>
    <name evidence="1" type="ORF">NPIL_530251</name>
</gene>
<evidence type="ECO:0000313" key="2">
    <source>
        <dbReference type="Proteomes" id="UP000887013"/>
    </source>
</evidence>
<accession>A0A8X6T161</accession>
<keyword evidence="2" id="KW-1185">Reference proteome</keyword>
<reference evidence="1" key="1">
    <citation type="submission" date="2020-08" db="EMBL/GenBank/DDBJ databases">
        <title>Multicomponent nature underlies the extraordinary mechanical properties of spider dragline silk.</title>
        <authorList>
            <person name="Kono N."/>
            <person name="Nakamura H."/>
            <person name="Mori M."/>
            <person name="Yoshida Y."/>
            <person name="Ohtoshi R."/>
            <person name="Malay A.D."/>
            <person name="Moran D.A.P."/>
            <person name="Tomita M."/>
            <person name="Numata K."/>
            <person name="Arakawa K."/>
        </authorList>
    </citation>
    <scope>NUCLEOTIDE SEQUENCE</scope>
</reference>
<dbReference type="EMBL" id="BMAW01049878">
    <property type="protein sequence ID" value="GFS72944.1"/>
    <property type="molecule type" value="Genomic_DNA"/>
</dbReference>
<protein>
    <submittedName>
        <fullName evidence="1">Uncharacterized protein</fullName>
    </submittedName>
</protein>
<sequence>MRQKFHMGFNATGHGIYMISSMGRMLRSIEILLLTSGAYRMRIRRVMKHGERGLRSVMDESNVIHKNGFFSRHSRINSISEGNVKVSGAILSEISRRESILGLHPSSKTLGLKREADNGTCTKAGHPPRIVAEKDCKRNRLQPSLLSLLQKAH</sequence>
<evidence type="ECO:0000313" key="1">
    <source>
        <dbReference type="EMBL" id="GFS72944.1"/>
    </source>
</evidence>
<organism evidence="1 2">
    <name type="scientific">Nephila pilipes</name>
    <name type="common">Giant wood spider</name>
    <name type="synonym">Nephila maculata</name>
    <dbReference type="NCBI Taxonomy" id="299642"/>
    <lineage>
        <taxon>Eukaryota</taxon>
        <taxon>Metazoa</taxon>
        <taxon>Ecdysozoa</taxon>
        <taxon>Arthropoda</taxon>
        <taxon>Chelicerata</taxon>
        <taxon>Arachnida</taxon>
        <taxon>Araneae</taxon>
        <taxon>Araneomorphae</taxon>
        <taxon>Entelegynae</taxon>
        <taxon>Araneoidea</taxon>
        <taxon>Nephilidae</taxon>
        <taxon>Nephila</taxon>
    </lineage>
</organism>
<dbReference type="AlphaFoldDB" id="A0A8X6T161"/>
<name>A0A8X6T161_NEPPI</name>